<dbReference type="GO" id="GO:0006508">
    <property type="term" value="P:proteolysis"/>
    <property type="evidence" value="ECO:0007669"/>
    <property type="project" value="UniProtKB-KW"/>
</dbReference>
<dbReference type="CDD" id="cd06240">
    <property type="entry name" value="M14-like"/>
    <property type="match status" value="1"/>
</dbReference>
<sequence>MSIFLRLSTFLLLSGWYLTGALAQSIPSPKEHFGFNIGDDYQLATYTQTEAYFKKVAAASDRVKLVDIGMTEEGRHQYMLIVSSPENLKKLDRYKEISQKLARAEGLTDDQARALAQEGKAIVWIDGGLHATETVGTMQLIETIWQLVSRKDPETMRILDQDILLLTHANPDGQEIVTNWYMREPKAEKRSLDNLPRLYQKYIGHDNNRDFFIMNMKETQNIGRQLFVEWIPQIMYNHHQRGPAGSVLAGPPYRDPFNYVFDPLMVTGIDALGAAMINRLNAENKPGFTRLGGSVFSTWYNGGLRTTTHFHNMIGLLTEIIGGPTPEDIPLVPSRLIPNGNTPFPVTPQKWHFKQSIDYSLSLNYAVMGYAARYRDELLFNIYRMGKNSIERGSKDTWGLSPKRIEAINDAFKNDPKKPTSTSANAALAQYGMLPRGGGMPVKYYDTIMKAPVLRDPRGFIIPANQPDFATAVKFINALVKTGIQIQQATADFTVAGKKYPAGSYVVKTDQAFRPHVLDMFEPQDHPNDFQYPGGPPVRPYDAAGWTLAYLMNVQFDRVLDGFDGPFKKLPYGELQSPEGRMAGAAGGGYLLSARTNNSFIAVNDLLASGVDVYRLPNGLGSKSGVEAGAFFVSASPKAKAILDKSVKDLGLDVTGVAKRPSSSMVKVSPMRIALWDTYGGSMPSGWVRWLMEQYHFPMKVIYPGDIDAGDLKKKFDVIVFVTRAIPPVRGQDNDIFSAMEREPKEESTPEEYRPRLGKITAAKSIPQIKAFLEAGGTVVTIGSSTNLAYHLKLPVKNALTEMTSSGTERPLPGEKYYIPGSVLRVSLDSTQHATWGMPSQTDVYFDNSPVFKLSPDAIAKGAVMPLAWFDTDKPLRSGWAWGQSYLQDGVAAFMAPVGAGKLYAFGPEITFRAQAQGTFKLLLNQLYSTSLNNQAVSMIGK</sequence>
<dbReference type="GO" id="GO:0004181">
    <property type="term" value="F:metallocarboxypeptidase activity"/>
    <property type="evidence" value="ECO:0007669"/>
    <property type="project" value="InterPro"/>
</dbReference>
<evidence type="ECO:0000313" key="8">
    <source>
        <dbReference type="EMBL" id="RYC69894.1"/>
    </source>
</evidence>
<evidence type="ECO:0000256" key="5">
    <source>
        <dbReference type="ARBA" id="ARBA00022833"/>
    </source>
</evidence>
<organism evidence="8 9">
    <name type="scientific">Spirosoma sordidisoli</name>
    <dbReference type="NCBI Taxonomy" id="2502893"/>
    <lineage>
        <taxon>Bacteria</taxon>
        <taxon>Pseudomonadati</taxon>
        <taxon>Bacteroidota</taxon>
        <taxon>Cytophagia</taxon>
        <taxon>Cytophagales</taxon>
        <taxon>Cytophagaceae</taxon>
        <taxon>Spirosoma</taxon>
    </lineage>
</organism>
<evidence type="ECO:0000256" key="6">
    <source>
        <dbReference type="ARBA" id="ARBA00023049"/>
    </source>
</evidence>
<dbReference type="SMART" id="SM00631">
    <property type="entry name" value="Zn_pept"/>
    <property type="match status" value="1"/>
</dbReference>
<dbReference type="PANTHER" id="PTHR11705">
    <property type="entry name" value="PROTEASE FAMILY M14 CARBOXYPEPTIDASE A,B"/>
    <property type="match status" value="1"/>
</dbReference>
<evidence type="ECO:0000259" key="7">
    <source>
        <dbReference type="SMART" id="SM00631"/>
    </source>
</evidence>
<evidence type="ECO:0000256" key="1">
    <source>
        <dbReference type="ARBA" id="ARBA00001947"/>
    </source>
</evidence>
<dbReference type="PANTHER" id="PTHR11705:SF143">
    <property type="entry name" value="SLL0236 PROTEIN"/>
    <property type="match status" value="1"/>
</dbReference>
<comment type="similarity">
    <text evidence="2">Belongs to the peptidase M14 family.</text>
</comment>
<gene>
    <name evidence="8" type="ORF">EQG79_12210</name>
</gene>
<comment type="caution">
    <text evidence="8">The sequence shown here is derived from an EMBL/GenBank/DDBJ whole genome shotgun (WGS) entry which is preliminary data.</text>
</comment>
<proteinExistence type="inferred from homology"/>
<keyword evidence="5" id="KW-0862">Zinc</keyword>
<keyword evidence="9" id="KW-1185">Reference proteome</keyword>
<dbReference type="Pfam" id="PF00246">
    <property type="entry name" value="Peptidase_M14"/>
    <property type="match status" value="1"/>
</dbReference>
<comment type="cofactor">
    <cofactor evidence="1">
        <name>Zn(2+)</name>
        <dbReference type="ChEBI" id="CHEBI:29105"/>
    </cofactor>
</comment>
<dbReference type="AlphaFoldDB" id="A0A4Q2UKR1"/>
<dbReference type="InterPro" id="IPR000834">
    <property type="entry name" value="Peptidase_M14"/>
</dbReference>
<evidence type="ECO:0000313" key="9">
    <source>
        <dbReference type="Proteomes" id="UP000290407"/>
    </source>
</evidence>
<name>A0A4Q2UKR1_9BACT</name>
<dbReference type="SUPFAM" id="SSF53187">
    <property type="entry name" value="Zn-dependent exopeptidases"/>
    <property type="match status" value="1"/>
</dbReference>
<evidence type="ECO:0000256" key="4">
    <source>
        <dbReference type="ARBA" id="ARBA00022801"/>
    </source>
</evidence>
<keyword evidence="3" id="KW-0645">Protease</keyword>
<evidence type="ECO:0000256" key="2">
    <source>
        <dbReference type="ARBA" id="ARBA00005988"/>
    </source>
</evidence>
<keyword evidence="6" id="KW-0482">Metalloprotease</keyword>
<dbReference type="GO" id="GO:0005615">
    <property type="term" value="C:extracellular space"/>
    <property type="evidence" value="ECO:0007669"/>
    <property type="project" value="TreeGrafter"/>
</dbReference>
<protein>
    <submittedName>
        <fullName evidence="8">Peptidase</fullName>
    </submittedName>
</protein>
<reference evidence="8 9" key="1">
    <citation type="submission" date="2019-01" db="EMBL/GenBank/DDBJ databases">
        <title>Spirosoma flava sp. nov., a propanil-degrading bacterium isolated from herbicide-contaminated soil.</title>
        <authorList>
            <person name="Zhang L."/>
            <person name="Jiang J.-D."/>
        </authorList>
    </citation>
    <scope>NUCLEOTIDE SEQUENCE [LARGE SCALE GENOMIC DNA]</scope>
    <source>
        <strain evidence="8 9">TY50</strain>
    </source>
</reference>
<keyword evidence="4" id="KW-0378">Hydrolase</keyword>
<dbReference type="Gene3D" id="3.40.630.10">
    <property type="entry name" value="Zn peptidases"/>
    <property type="match status" value="1"/>
</dbReference>
<dbReference type="Proteomes" id="UP000290407">
    <property type="component" value="Unassembled WGS sequence"/>
</dbReference>
<feature type="domain" description="Peptidase M14" evidence="7">
    <location>
        <begin position="43"/>
        <end position="319"/>
    </location>
</feature>
<evidence type="ECO:0000256" key="3">
    <source>
        <dbReference type="ARBA" id="ARBA00022670"/>
    </source>
</evidence>
<dbReference type="GO" id="GO:0008270">
    <property type="term" value="F:zinc ion binding"/>
    <property type="evidence" value="ECO:0007669"/>
    <property type="project" value="InterPro"/>
</dbReference>
<dbReference type="EMBL" id="SBLB01000003">
    <property type="protein sequence ID" value="RYC69894.1"/>
    <property type="molecule type" value="Genomic_DNA"/>
</dbReference>
<accession>A0A4Q2UKR1</accession>